<keyword evidence="5" id="KW-1185">Reference proteome</keyword>
<dbReference type="Proteomes" id="UP001283366">
    <property type="component" value="Unassembled WGS sequence"/>
</dbReference>
<dbReference type="EMBL" id="FXXI01000001">
    <property type="protein sequence ID" value="SMR98965.1"/>
    <property type="molecule type" value="Genomic_DNA"/>
</dbReference>
<dbReference type="RefSeq" id="WP_087479040.1">
    <property type="nucleotide sequence ID" value="NZ_AP024883.1"/>
</dbReference>
<dbReference type="AlphaFoldDB" id="A0A1Y6IMS8"/>
<gene>
    <name evidence="2" type="ORF">SBX37_15360</name>
    <name evidence="3" type="ORF">VIM7927_00185</name>
</gene>
<protein>
    <submittedName>
        <fullName evidence="3">Uncharacterized protein</fullName>
    </submittedName>
</protein>
<sequence length="125" mass="13670">MHLSVGRTTWITLIALMALLVSVFASSIILTSSQISDSARSKASIPHTHQHQSTPRPDQMADNSHCDVDTKSEHYCCDSGCINVLAVIPQIDELTSLNGRLALFKMMLSGDAVYRSQSLFRPPIA</sequence>
<evidence type="ECO:0000313" key="5">
    <source>
        <dbReference type="Proteomes" id="UP001283366"/>
    </source>
</evidence>
<name>A0A1Y6IMS8_9VIBR</name>
<dbReference type="EMBL" id="JAWRCO010000001">
    <property type="protein sequence ID" value="MDW6004236.1"/>
    <property type="molecule type" value="Genomic_DNA"/>
</dbReference>
<proteinExistence type="predicted"/>
<organism evidence="3 4">
    <name type="scientific">Vibrio mangrovi</name>
    <dbReference type="NCBI Taxonomy" id="474394"/>
    <lineage>
        <taxon>Bacteria</taxon>
        <taxon>Pseudomonadati</taxon>
        <taxon>Pseudomonadota</taxon>
        <taxon>Gammaproteobacteria</taxon>
        <taxon>Vibrionales</taxon>
        <taxon>Vibrionaceae</taxon>
        <taxon>Vibrio</taxon>
    </lineage>
</organism>
<dbReference type="Proteomes" id="UP000196125">
    <property type="component" value="Unassembled WGS sequence"/>
</dbReference>
<accession>A0A1Y6IMS8</accession>
<reference evidence="3 4" key="1">
    <citation type="submission" date="2017-05" db="EMBL/GenBank/DDBJ databases">
        <authorList>
            <person name="Song R."/>
            <person name="Chenine A.L."/>
            <person name="Ruprecht R.M."/>
        </authorList>
    </citation>
    <scope>NUCLEOTIDE SEQUENCE [LARGE SCALE GENOMIC DNA]</scope>
    <source>
        <strain evidence="3 4">CECT 7927</strain>
    </source>
</reference>
<feature type="region of interest" description="Disordered" evidence="1">
    <location>
        <begin position="41"/>
        <end position="65"/>
    </location>
</feature>
<evidence type="ECO:0000256" key="1">
    <source>
        <dbReference type="SAM" id="MobiDB-lite"/>
    </source>
</evidence>
<evidence type="ECO:0000313" key="3">
    <source>
        <dbReference type="EMBL" id="SMR98965.1"/>
    </source>
</evidence>
<evidence type="ECO:0000313" key="2">
    <source>
        <dbReference type="EMBL" id="MDW6004236.1"/>
    </source>
</evidence>
<reference evidence="2 5" key="2">
    <citation type="submission" date="2023-11" db="EMBL/GenBank/DDBJ databases">
        <title>Plant-associative lifestyle of Vibrio porteresiae and its evolutionary dynamics.</title>
        <authorList>
            <person name="Rameshkumar N."/>
            <person name="Kirti K."/>
        </authorList>
    </citation>
    <scope>NUCLEOTIDE SEQUENCE [LARGE SCALE GENOMIC DNA]</scope>
    <source>
        <strain evidence="2 5">MSSRF38</strain>
    </source>
</reference>
<dbReference type="OrthoDB" id="5897364at2"/>
<evidence type="ECO:0000313" key="4">
    <source>
        <dbReference type="Proteomes" id="UP000196125"/>
    </source>
</evidence>